<gene>
    <name evidence="2" type="ORF">A2771_00855</name>
</gene>
<accession>A0A1F7Y273</accession>
<feature type="region of interest" description="Disordered" evidence="1">
    <location>
        <begin position="158"/>
        <end position="187"/>
    </location>
</feature>
<dbReference type="EMBL" id="MGGD01000012">
    <property type="protein sequence ID" value="OGM21372.1"/>
    <property type="molecule type" value="Genomic_DNA"/>
</dbReference>
<sequence length="187" mass="20933">MNDTPEVEVIDELPQSVHHTEIKRTVGEKTTLMPFNGSYYEFGYTRAKPGPGEEIGPIVTVDSLKFYLNVADYLGGTQRGLQVDAGVLKGMLFEAFELVGIDTKQIQVEDIEGSELYKVPEGLIDPDQEKKLAELFFNPQDPFNDKLNFDYLQQRLKEMQPGGQAQETEPPQSPEAVVQAAVEPKKK</sequence>
<comment type="caution">
    <text evidence="2">The sequence shown here is derived from an EMBL/GenBank/DDBJ whole genome shotgun (WGS) entry which is preliminary data.</text>
</comment>
<evidence type="ECO:0000313" key="3">
    <source>
        <dbReference type="Proteomes" id="UP000176741"/>
    </source>
</evidence>
<organism evidence="2 3">
    <name type="scientific">Candidatus Woesebacteria bacterium RIFCSPHIGHO2_01_FULL_38_26b</name>
    <dbReference type="NCBI Taxonomy" id="1802491"/>
    <lineage>
        <taxon>Bacteria</taxon>
        <taxon>Candidatus Woeseibacteriota</taxon>
    </lineage>
</organism>
<name>A0A1F7Y273_9BACT</name>
<dbReference type="AlphaFoldDB" id="A0A1F7Y273"/>
<dbReference type="Proteomes" id="UP000176741">
    <property type="component" value="Unassembled WGS sequence"/>
</dbReference>
<reference evidence="2 3" key="1">
    <citation type="journal article" date="2016" name="Nat. Commun.">
        <title>Thousands of microbial genomes shed light on interconnected biogeochemical processes in an aquifer system.</title>
        <authorList>
            <person name="Anantharaman K."/>
            <person name="Brown C.T."/>
            <person name="Hug L.A."/>
            <person name="Sharon I."/>
            <person name="Castelle C.J."/>
            <person name="Probst A.J."/>
            <person name="Thomas B.C."/>
            <person name="Singh A."/>
            <person name="Wilkins M.J."/>
            <person name="Karaoz U."/>
            <person name="Brodie E.L."/>
            <person name="Williams K.H."/>
            <person name="Hubbard S.S."/>
            <person name="Banfield J.F."/>
        </authorList>
    </citation>
    <scope>NUCLEOTIDE SEQUENCE [LARGE SCALE GENOMIC DNA]</scope>
</reference>
<evidence type="ECO:0000256" key="1">
    <source>
        <dbReference type="SAM" id="MobiDB-lite"/>
    </source>
</evidence>
<protein>
    <submittedName>
        <fullName evidence="2">Uncharacterized protein</fullName>
    </submittedName>
</protein>
<evidence type="ECO:0000313" key="2">
    <source>
        <dbReference type="EMBL" id="OGM21372.1"/>
    </source>
</evidence>
<proteinExistence type="predicted"/>